<dbReference type="EMBL" id="FQNF01000068">
    <property type="protein sequence ID" value="SGZ40873.1"/>
    <property type="molecule type" value="Genomic_DNA"/>
</dbReference>
<evidence type="ECO:0000256" key="7">
    <source>
        <dbReference type="HAMAP-Rule" id="MF_03157"/>
    </source>
</evidence>
<dbReference type="GO" id="GO:0110051">
    <property type="term" value="P:metabolite repair"/>
    <property type="evidence" value="ECO:0007669"/>
    <property type="project" value="TreeGrafter"/>
</dbReference>
<dbReference type="Pfam" id="PF01256">
    <property type="entry name" value="Carb_kinase"/>
    <property type="match status" value="1"/>
</dbReference>
<evidence type="ECO:0000256" key="3">
    <source>
        <dbReference type="ARBA" id="ARBA00022857"/>
    </source>
</evidence>
<evidence type="ECO:0000256" key="5">
    <source>
        <dbReference type="ARBA" id="ARBA00023239"/>
    </source>
</evidence>
<comment type="similarity">
    <text evidence="7">Belongs to the NnrD/CARKD family.</text>
</comment>
<dbReference type="CDD" id="cd01171">
    <property type="entry name" value="YXKO-related"/>
    <property type="match status" value="1"/>
</dbReference>
<protein>
    <recommendedName>
        <fullName evidence="7">ATP-dependent (S)-NAD(P)H-hydrate dehydratase</fullName>
        <ecNumber evidence="7">4.2.1.93</ecNumber>
    </recommendedName>
    <alternativeName>
        <fullName evidence="7">ATP-dependent NAD(P)HX dehydratase</fullName>
    </alternativeName>
</protein>
<comment type="subcellular location">
    <subcellularLocation>
        <location evidence="7">Cytoplasm</location>
    </subcellularLocation>
</comment>
<evidence type="ECO:0000256" key="6">
    <source>
        <dbReference type="ARBA" id="ARBA00047472"/>
    </source>
</evidence>
<keyword evidence="7" id="KW-0963">Cytoplasm</keyword>
<keyword evidence="4 7" id="KW-0520">NAD</keyword>
<dbReference type="GO" id="GO:0047453">
    <property type="term" value="F:ATP-dependent NAD(P)H-hydrate dehydratase activity"/>
    <property type="evidence" value="ECO:0007669"/>
    <property type="project" value="UniProtKB-UniRule"/>
</dbReference>
<feature type="binding site" evidence="7">
    <location>
        <position position="271"/>
    </location>
    <ligand>
        <name>(6S)-NADPHX</name>
        <dbReference type="ChEBI" id="CHEBI:64076"/>
    </ligand>
</feature>
<dbReference type="GO" id="GO:0005524">
    <property type="term" value="F:ATP binding"/>
    <property type="evidence" value="ECO:0007669"/>
    <property type="project" value="UniProtKB-KW"/>
</dbReference>
<sequence length="349" mass="39111">MTNDMNKIINKTKQILPRKSDITFKGSLGRHLALTGSTRFPGAAGFPSLAALKMGVDLPYLLLSPDRDLLLLTRMKSSDFMVSPLPSMDYTNINHKQNFKQHTYNKDCIVFGPGLSRINDPMYVHDLNAKSLFKNSVVCQLKIIADSLSNESQKIPIVIDADGIFLITQKVLFGKSKFPHDWDWILIVHDLILKILTKGKDRLILTPNKREFKHLNDAIPLIFDEIHEDHQLMVLVKGDSDKIGYLSKKGFSLIVECDYEGGLKRCGGLGDCLTGVISTVLAWIEIKQRLNSSRTSKDDYINAVMTSCCIMREASKQAFNKHGISCVAENVIDEIPNARDIVLGDFLSE</sequence>
<organism evidence="9 10">
    <name type="scientific">Hanseniaspora guilliermondii</name>
    <dbReference type="NCBI Taxonomy" id="56406"/>
    <lineage>
        <taxon>Eukaryota</taxon>
        <taxon>Fungi</taxon>
        <taxon>Dikarya</taxon>
        <taxon>Ascomycota</taxon>
        <taxon>Saccharomycotina</taxon>
        <taxon>Saccharomycetes</taxon>
        <taxon>Saccharomycodales</taxon>
        <taxon>Saccharomycodaceae</taxon>
        <taxon>Hanseniaspora</taxon>
    </lineage>
</organism>
<evidence type="ECO:0000313" key="9">
    <source>
        <dbReference type="EMBL" id="SGZ40873.1"/>
    </source>
</evidence>
<proteinExistence type="inferred from homology"/>
<dbReference type="InterPro" id="IPR000631">
    <property type="entry name" value="CARKD"/>
</dbReference>
<keyword evidence="10" id="KW-1185">Reference proteome</keyword>
<dbReference type="HAMAP" id="MF_01965">
    <property type="entry name" value="NADHX_dehydratase"/>
    <property type="match status" value="1"/>
</dbReference>
<gene>
    <name evidence="9" type="ORF">HGUI_03073</name>
</gene>
<dbReference type="InterPro" id="IPR029056">
    <property type="entry name" value="Ribokinase-like"/>
</dbReference>
<evidence type="ECO:0000256" key="2">
    <source>
        <dbReference type="ARBA" id="ARBA00022840"/>
    </source>
</evidence>
<dbReference type="PANTHER" id="PTHR12592">
    <property type="entry name" value="ATP-DEPENDENT (S)-NAD(P)H-HYDRATE DEHYDRATASE FAMILY MEMBER"/>
    <property type="match status" value="1"/>
</dbReference>
<dbReference type="GO" id="GO:0005737">
    <property type="term" value="C:cytoplasm"/>
    <property type="evidence" value="ECO:0007669"/>
    <property type="project" value="UniProtKB-SubCell"/>
</dbReference>
<dbReference type="AlphaFoldDB" id="A0A1L0CQT4"/>
<feature type="binding site" evidence="7">
    <location>
        <begin position="261"/>
        <end position="270"/>
    </location>
    <ligand>
        <name>ATP</name>
        <dbReference type="ChEBI" id="CHEBI:30616"/>
    </ligand>
</feature>
<feature type="binding site" evidence="7">
    <location>
        <position position="114"/>
    </location>
    <ligand>
        <name>(6S)-NADPHX</name>
        <dbReference type="ChEBI" id="CHEBI:64076"/>
    </ligand>
</feature>
<comment type="catalytic activity">
    <reaction evidence="7">
        <text>(6S)-NADHX + ATP = ADP + phosphate + NADH + H(+)</text>
        <dbReference type="Rhea" id="RHEA:19017"/>
        <dbReference type="ChEBI" id="CHEBI:15378"/>
        <dbReference type="ChEBI" id="CHEBI:30616"/>
        <dbReference type="ChEBI" id="CHEBI:43474"/>
        <dbReference type="ChEBI" id="CHEBI:57945"/>
        <dbReference type="ChEBI" id="CHEBI:64074"/>
        <dbReference type="ChEBI" id="CHEBI:456216"/>
        <dbReference type="EC" id="4.2.1.93"/>
    </reaction>
</comment>
<dbReference type="Gene3D" id="3.40.1190.20">
    <property type="match status" value="1"/>
</dbReference>
<reference evidence="10" key="1">
    <citation type="submission" date="2016-11" db="EMBL/GenBank/DDBJ databases">
        <authorList>
            <person name="Guldener U."/>
        </authorList>
    </citation>
    <scope>NUCLEOTIDE SEQUENCE [LARGE SCALE GENOMIC DNA]</scope>
</reference>
<dbReference type="EC" id="4.2.1.93" evidence="7"/>
<comment type="catalytic activity">
    <reaction evidence="6 7">
        <text>(6S)-NADPHX + ATP = ADP + phosphate + NADPH + H(+)</text>
        <dbReference type="Rhea" id="RHEA:32231"/>
        <dbReference type="ChEBI" id="CHEBI:15378"/>
        <dbReference type="ChEBI" id="CHEBI:30616"/>
        <dbReference type="ChEBI" id="CHEBI:43474"/>
        <dbReference type="ChEBI" id="CHEBI:57783"/>
        <dbReference type="ChEBI" id="CHEBI:64076"/>
        <dbReference type="ChEBI" id="CHEBI:456216"/>
        <dbReference type="EC" id="4.2.1.93"/>
    </reaction>
</comment>
<feature type="binding site" evidence="7">
    <location>
        <begin position="237"/>
        <end position="241"/>
    </location>
    <ligand>
        <name>ATP</name>
        <dbReference type="ChEBI" id="CHEBI:30616"/>
    </ligand>
</feature>
<keyword evidence="1 7" id="KW-0547">Nucleotide-binding</keyword>
<evidence type="ECO:0000256" key="1">
    <source>
        <dbReference type="ARBA" id="ARBA00022741"/>
    </source>
</evidence>
<dbReference type="OrthoDB" id="8110916at2759"/>
<evidence type="ECO:0000313" key="10">
    <source>
        <dbReference type="Proteomes" id="UP000183365"/>
    </source>
</evidence>
<keyword evidence="2 7" id="KW-0067">ATP-binding</keyword>
<keyword evidence="7" id="KW-0597">Phosphoprotein</keyword>
<feature type="binding site" evidence="7">
    <location>
        <begin position="208"/>
        <end position="214"/>
    </location>
    <ligand>
        <name>(6S)-NADPHX</name>
        <dbReference type="ChEBI" id="CHEBI:64076"/>
    </ligand>
</feature>
<evidence type="ECO:0000259" key="8">
    <source>
        <dbReference type="PROSITE" id="PS51383"/>
    </source>
</evidence>
<dbReference type="VEuPathDB" id="FungiDB:HGUI_03073"/>
<keyword evidence="5 7" id="KW-0456">Lyase</keyword>
<dbReference type="Proteomes" id="UP000183365">
    <property type="component" value="Unassembled WGS sequence"/>
</dbReference>
<comment type="function">
    <text evidence="7">Catalyzes the dehydration of the S-form of NAD(P)HX at the expense of ATP, which is converted to ADP. Together with NAD(P)HX epimerase, which catalyzes the epimerization of the S- and R-forms, the enzyme allows the repair of both epimers of NAD(P)HX, a damaged form of NAD(P)H that is a result of enzymatic or heat-dependent hydration.</text>
</comment>
<dbReference type="SUPFAM" id="SSF53613">
    <property type="entry name" value="Ribokinase-like"/>
    <property type="match status" value="1"/>
</dbReference>
<feature type="domain" description="YjeF C-terminal" evidence="8">
    <location>
        <begin position="8"/>
        <end position="342"/>
    </location>
</feature>
<dbReference type="GO" id="GO:0046496">
    <property type="term" value="P:nicotinamide nucleotide metabolic process"/>
    <property type="evidence" value="ECO:0007669"/>
    <property type="project" value="UniProtKB-UniRule"/>
</dbReference>
<name>A0A1L0CQT4_9ASCO</name>
<accession>A0A1L0CQT4</accession>
<keyword evidence="3" id="KW-0521">NADP</keyword>
<comment type="cofactor">
    <cofactor evidence="7">
        <name>Mg(2+)</name>
        <dbReference type="ChEBI" id="CHEBI:18420"/>
    </cofactor>
</comment>
<dbReference type="PANTHER" id="PTHR12592:SF0">
    <property type="entry name" value="ATP-DEPENDENT (S)-NAD(P)H-HYDRATE DEHYDRATASE"/>
    <property type="match status" value="1"/>
</dbReference>
<evidence type="ECO:0000256" key="4">
    <source>
        <dbReference type="ARBA" id="ARBA00023027"/>
    </source>
</evidence>
<dbReference type="PROSITE" id="PS51383">
    <property type="entry name" value="YJEF_C_3"/>
    <property type="match status" value="1"/>
</dbReference>